<accession>A0ACC2N914</accession>
<comment type="caution">
    <text evidence="1">The sequence shown here is derived from an EMBL/GenBank/DDBJ whole genome shotgun (WGS) entry which is preliminary data.</text>
</comment>
<evidence type="ECO:0000313" key="1">
    <source>
        <dbReference type="EMBL" id="KAJ8667660.1"/>
    </source>
</evidence>
<dbReference type="Proteomes" id="UP001239111">
    <property type="component" value="Chromosome 4"/>
</dbReference>
<proteinExistence type="predicted"/>
<dbReference type="EMBL" id="CM056744">
    <property type="protein sequence ID" value="KAJ8667660.1"/>
    <property type="molecule type" value="Genomic_DNA"/>
</dbReference>
<evidence type="ECO:0000313" key="2">
    <source>
        <dbReference type="Proteomes" id="UP001239111"/>
    </source>
</evidence>
<protein>
    <submittedName>
        <fullName evidence="1">Uncharacterized protein</fullName>
    </submittedName>
</protein>
<keyword evidence="2" id="KW-1185">Reference proteome</keyword>
<reference evidence="1" key="1">
    <citation type="submission" date="2023-04" db="EMBL/GenBank/DDBJ databases">
        <title>A chromosome-level genome assembly of the parasitoid wasp Eretmocerus hayati.</title>
        <authorList>
            <person name="Zhong Y."/>
            <person name="Liu S."/>
            <person name="Liu Y."/>
        </authorList>
    </citation>
    <scope>NUCLEOTIDE SEQUENCE</scope>
    <source>
        <strain evidence="1">ZJU_SS_LIU_2023</strain>
    </source>
</reference>
<name>A0ACC2N914_9HYME</name>
<organism evidence="1 2">
    <name type="scientific">Eretmocerus hayati</name>
    <dbReference type="NCBI Taxonomy" id="131215"/>
    <lineage>
        <taxon>Eukaryota</taxon>
        <taxon>Metazoa</taxon>
        <taxon>Ecdysozoa</taxon>
        <taxon>Arthropoda</taxon>
        <taxon>Hexapoda</taxon>
        <taxon>Insecta</taxon>
        <taxon>Pterygota</taxon>
        <taxon>Neoptera</taxon>
        <taxon>Endopterygota</taxon>
        <taxon>Hymenoptera</taxon>
        <taxon>Apocrita</taxon>
        <taxon>Proctotrupomorpha</taxon>
        <taxon>Chalcidoidea</taxon>
        <taxon>Aphelinidae</taxon>
        <taxon>Aphelininae</taxon>
        <taxon>Eretmocerus</taxon>
    </lineage>
</organism>
<sequence>MTRPNIILILGIVIFGFFNDVENRIGIGGSEQEWGFVEVRPGAHMFWWLFYVTGSINSTFYEKPLLIWLEGGPGLSSTGTGNFDKIGPLDGKQNHRNHSWVKDYNVLFIDSPVGAGFSYVKNKTLLCKTDAEVVEDLLTFMNHFYKNIPKFRDVPVYLLGESYGGKIVVNFASGWYKNQRSSTNLGNLKGIAVGGAWISPIDSMSAWAPYLLQIGLIDSSGSRRIDEKVNQIIEAIKTKKWNAIDELVASALEIIWSETRGVDFYNVLEKVSSKSLISGKLIDFDSPDTEKEAMFAKFIIALTTTNSLMNGIVRKSLGINQTWTGLSQDVHVALGHDFAKPATRCGKAT</sequence>
<gene>
    <name evidence="1" type="ORF">QAD02_009323</name>
</gene>